<feature type="transmembrane region" description="Helical" evidence="1">
    <location>
        <begin position="6"/>
        <end position="22"/>
    </location>
</feature>
<keyword evidence="3" id="KW-1185">Reference proteome</keyword>
<reference evidence="2 3" key="1">
    <citation type="submission" date="2019-09" db="EMBL/GenBank/DDBJ databases">
        <title>Complete genome sequence of Arachidicoccus sp. B3-10 isolated from apple orchard soil.</title>
        <authorList>
            <person name="Kim H.S."/>
            <person name="Han K.-I."/>
            <person name="Suh M.K."/>
            <person name="Lee K.C."/>
            <person name="Eom M.K."/>
            <person name="Kim J.-S."/>
            <person name="Kang S.W."/>
            <person name="Sin Y."/>
            <person name="Lee J.-S."/>
        </authorList>
    </citation>
    <scope>NUCLEOTIDE SEQUENCE [LARGE SCALE GENOMIC DNA]</scope>
    <source>
        <strain evidence="2 3">B3-10</strain>
    </source>
</reference>
<gene>
    <name evidence="2" type="ORF">E0W69_018585</name>
</gene>
<dbReference type="KEGG" id="arac:E0W69_018585"/>
<evidence type="ECO:0000313" key="2">
    <source>
        <dbReference type="EMBL" id="QES90577.1"/>
    </source>
</evidence>
<dbReference type="Proteomes" id="UP000292424">
    <property type="component" value="Chromosome"/>
</dbReference>
<dbReference type="RefSeq" id="WP_131331563.1">
    <property type="nucleotide sequence ID" value="NZ_CP044016.1"/>
</dbReference>
<dbReference type="AlphaFoldDB" id="A0A5P2G5R4"/>
<accession>A0A5P2G5R4</accession>
<keyword evidence="1" id="KW-0812">Transmembrane</keyword>
<protein>
    <submittedName>
        <fullName evidence="2">Uncharacterized protein</fullName>
    </submittedName>
</protein>
<evidence type="ECO:0000256" key="1">
    <source>
        <dbReference type="SAM" id="Phobius"/>
    </source>
</evidence>
<dbReference type="EMBL" id="CP044016">
    <property type="protein sequence ID" value="QES90577.1"/>
    <property type="molecule type" value="Genomic_DNA"/>
</dbReference>
<sequence length="234" mass="27411">MNYTILILWVALIILCLLWLNISKKLKTDFIDSINYEDEKKNAPVYIEDLLNNKLLYVKSWMHDKSIDSIAVASISKDWQRSMKEYLLTTINNQESKMHSNEVASECIFVISDDQLYAFVPKLNSSKIYIYKLEKNLLANAKLSIKNSYFKLSNYLNSTLSILANQTNNYIKFNLPFTNSSILYYIKNKKREYDDSIKNIIINYNFLQSLEHKYPNINPQNTIEENIQNKSIAS</sequence>
<organism evidence="2 3">
    <name type="scientific">Rhizosphaericola mali</name>
    <dbReference type="NCBI Taxonomy" id="2545455"/>
    <lineage>
        <taxon>Bacteria</taxon>
        <taxon>Pseudomonadati</taxon>
        <taxon>Bacteroidota</taxon>
        <taxon>Chitinophagia</taxon>
        <taxon>Chitinophagales</taxon>
        <taxon>Chitinophagaceae</taxon>
        <taxon>Rhizosphaericola</taxon>
    </lineage>
</organism>
<proteinExistence type="predicted"/>
<evidence type="ECO:0000313" key="3">
    <source>
        <dbReference type="Proteomes" id="UP000292424"/>
    </source>
</evidence>
<name>A0A5P2G5R4_9BACT</name>
<keyword evidence="1" id="KW-0472">Membrane</keyword>
<keyword evidence="1" id="KW-1133">Transmembrane helix</keyword>